<keyword evidence="2" id="KW-1185">Reference proteome</keyword>
<comment type="caution">
    <text evidence="1">The sequence shown here is derived from an EMBL/GenBank/DDBJ whole genome shotgun (WGS) entry which is preliminary data.</text>
</comment>
<name>A0ABQ9TBL2_SAGOE</name>
<sequence>TCLTGCPGFWKEEGSISSHQPCISPSTMGSHCIRQVGVMLDDRGLCLQEGLSVGAMVELQGALQAVAGDGGATGPVILAGGWSRALASPFRFSSPCTWG</sequence>
<proteinExistence type="predicted"/>
<feature type="non-terminal residue" evidence="1">
    <location>
        <position position="99"/>
    </location>
</feature>
<dbReference type="EMBL" id="JASSZA010000045">
    <property type="protein sequence ID" value="KAK2082096.1"/>
    <property type="molecule type" value="Genomic_DNA"/>
</dbReference>
<gene>
    <name evidence="1" type="ORF">P7K49_039666</name>
</gene>
<feature type="non-terminal residue" evidence="1">
    <location>
        <position position="1"/>
    </location>
</feature>
<evidence type="ECO:0000313" key="2">
    <source>
        <dbReference type="Proteomes" id="UP001266305"/>
    </source>
</evidence>
<organism evidence="1 2">
    <name type="scientific">Saguinus oedipus</name>
    <name type="common">Cotton-top tamarin</name>
    <name type="synonym">Oedipomidas oedipus</name>
    <dbReference type="NCBI Taxonomy" id="9490"/>
    <lineage>
        <taxon>Eukaryota</taxon>
        <taxon>Metazoa</taxon>
        <taxon>Chordata</taxon>
        <taxon>Craniata</taxon>
        <taxon>Vertebrata</taxon>
        <taxon>Euteleostomi</taxon>
        <taxon>Mammalia</taxon>
        <taxon>Eutheria</taxon>
        <taxon>Euarchontoglires</taxon>
        <taxon>Primates</taxon>
        <taxon>Haplorrhini</taxon>
        <taxon>Platyrrhini</taxon>
        <taxon>Cebidae</taxon>
        <taxon>Callitrichinae</taxon>
        <taxon>Saguinus</taxon>
    </lineage>
</organism>
<protein>
    <submittedName>
        <fullName evidence="1">Uncharacterized protein</fullName>
    </submittedName>
</protein>
<dbReference type="Proteomes" id="UP001266305">
    <property type="component" value="Unassembled WGS sequence"/>
</dbReference>
<reference evidence="1 2" key="1">
    <citation type="submission" date="2023-05" db="EMBL/GenBank/DDBJ databases">
        <title>B98-5 Cell Line De Novo Hybrid Assembly: An Optical Mapping Approach.</title>
        <authorList>
            <person name="Kananen K."/>
            <person name="Auerbach J.A."/>
            <person name="Kautto E."/>
            <person name="Blachly J.S."/>
        </authorList>
    </citation>
    <scope>NUCLEOTIDE SEQUENCE [LARGE SCALE GENOMIC DNA]</scope>
    <source>
        <strain evidence="1">B95-8</strain>
        <tissue evidence="1">Cell line</tissue>
    </source>
</reference>
<accession>A0ABQ9TBL2</accession>
<evidence type="ECO:0000313" key="1">
    <source>
        <dbReference type="EMBL" id="KAK2082096.1"/>
    </source>
</evidence>